<organism evidence="1 2">
    <name type="scientific">Ilex paraguariensis</name>
    <name type="common">yerba mate</name>
    <dbReference type="NCBI Taxonomy" id="185542"/>
    <lineage>
        <taxon>Eukaryota</taxon>
        <taxon>Viridiplantae</taxon>
        <taxon>Streptophyta</taxon>
        <taxon>Embryophyta</taxon>
        <taxon>Tracheophyta</taxon>
        <taxon>Spermatophyta</taxon>
        <taxon>Magnoliopsida</taxon>
        <taxon>eudicotyledons</taxon>
        <taxon>Gunneridae</taxon>
        <taxon>Pentapetalae</taxon>
        <taxon>asterids</taxon>
        <taxon>campanulids</taxon>
        <taxon>Aquifoliales</taxon>
        <taxon>Aquifoliaceae</taxon>
        <taxon>Ilex</taxon>
    </lineage>
</organism>
<evidence type="ECO:0000313" key="2">
    <source>
        <dbReference type="Proteomes" id="UP001642360"/>
    </source>
</evidence>
<dbReference type="Proteomes" id="UP001642360">
    <property type="component" value="Unassembled WGS sequence"/>
</dbReference>
<proteinExistence type="predicted"/>
<dbReference type="EMBL" id="CAUOFW020001870">
    <property type="protein sequence ID" value="CAK9149427.1"/>
    <property type="molecule type" value="Genomic_DNA"/>
</dbReference>
<accession>A0ABC8S4Z6</accession>
<keyword evidence="2" id="KW-1185">Reference proteome</keyword>
<comment type="caution">
    <text evidence="1">The sequence shown here is derived from an EMBL/GenBank/DDBJ whole genome shotgun (WGS) entry which is preliminary data.</text>
</comment>
<reference evidence="1 2" key="1">
    <citation type="submission" date="2024-02" db="EMBL/GenBank/DDBJ databases">
        <authorList>
            <person name="Vignale AGUSTIN F."/>
            <person name="Sosa J E."/>
            <person name="Modenutti C."/>
        </authorList>
    </citation>
    <scope>NUCLEOTIDE SEQUENCE [LARGE SCALE GENOMIC DNA]</scope>
</reference>
<evidence type="ECO:0000313" key="1">
    <source>
        <dbReference type="EMBL" id="CAK9149427.1"/>
    </source>
</evidence>
<protein>
    <submittedName>
        <fullName evidence="1">Uncharacterized protein</fullName>
    </submittedName>
</protein>
<sequence>MANDKITKACLIKIFYDLGFFREFDFETLYSYEYEKEKTERLADDILEWESENSYDFEKAKTEKLYDDILDLLPSDPFDMNISPPIMEITGWNEDLDEDFGLKILGFGTDELEVKKEDDELLAKSNFDSNNAMSSYQELDDKKTDEKSIGSVLIEEFLKDKYWESQKFIERQRRKTAKTFADSEGDIMLIGVNLRWSPAP</sequence>
<gene>
    <name evidence="1" type="ORF">ILEXP_LOCUS17466</name>
</gene>
<name>A0ABC8S4Z6_9AQUA</name>
<dbReference type="AlphaFoldDB" id="A0ABC8S4Z6"/>